<gene>
    <name evidence="2" type="ORF">SAMN02745218_01131</name>
</gene>
<sequence length="479" mass="52499">MLLKIYPKNVDKALDEEHKPLLRGFGLGRDGKIYLEYLSHIGGKRQIIAAQTGGTSVIYHECKSFEGDTPYPCWHLGAISLAMPGHPPMTVNVERYQVAPAPIVKDLTEGILGRPGDFELLELIEEDTLTEEAKEYIMPELSPEDAWLARYNLPVRVLKKVLDFRERQKQTLSEEQKARIPKARYIPSGSEFVNAVAALVYGPGGSAWEAPLLIGPKGSGKSTMAETLAAVMMLPVNKIFGGIDLNAEALLGSRTLIPADEGVDIVTEAKLRTACKAAGIDAEPLVQKLRSSQMKVGFEPGILLQAVEKGEMVIVDEINMLIPEVTSLLHGLLDWQKTLSVPGYGVVKAPSSFRLVGCMNYGYAGTKPLNEAFQDRFRSVQVPHLESEQLADLIVRETGCKESVSRKLANLFSELAKGVANGDYSERVLSVRSLFRIAREEMDGCGTLKTVATSVLTEGLGDKFEIDQVTDIIEACLRD</sequence>
<dbReference type="EMBL" id="FQUW01000012">
    <property type="protein sequence ID" value="SHE95753.1"/>
    <property type="molecule type" value="Genomic_DNA"/>
</dbReference>
<evidence type="ECO:0000313" key="2">
    <source>
        <dbReference type="EMBL" id="SHE95753.1"/>
    </source>
</evidence>
<evidence type="ECO:0000259" key="1">
    <source>
        <dbReference type="SMART" id="SM00382"/>
    </source>
</evidence>
<dbReference type="SUPFAM" id="SSF52540">
    <property type="entry name" value="P-loop containing nucleoside triphosphate hydrolases"/>
    <property type="match status" value="1"/>
</dbReference>
<name>A0A1M4XR55_9FIRM</name>
<feature type="domain" description="AAA+ ATPase" evidence="1">
    <location>
        <begin position="207"/>
        <end position="387"/>
    </location>
</feature>
<dbReference type="GO" id="GO:0016887">
    <property type="term" value="F:ATP hydrolysis activity"/>
    <property type="evidence" value="ECO:0007669"/>
    <property type="project" value="InterPro"/>
</dbReference>
<dbReference type="RefSeq" id="WP_073163933.1">
    <property type="nucleotide sequence ID" value="NZ_FQUW01000012.1"/>
</dbReference>
<dbReference type="InterPro" id="IPR027417">
    <property type="entry name" value="P-loop_NTPase"/>
</dbReference>
<protein>
    <submittedName>
        <fullName evidence="2">AAA domain (Dynein-related subfamily)</fullName>
    </submittedName>
</protein>
<accession>A0A1M4XR55</accession>
<dbReference type="GO" id="GO:0005524">
    <property type="term" value="F:ATP binding"/>
    <property type="evidence" value="ECO:0007669"/>
    <property type="project" value="InterPro"/>
</dbReference>
<proteinExistence type="predicted"/>
<dbReference type="OrthoDB" id="9808317at2"/>
<reference evidence="3" key="1">
    <citation type="submission" date="2016-11" db="EMBL/GenBank/DDBJ databases">
        <authorList>
            <person name="Varghese N."/>
            <person name="Submissions S."/>
        </authorList>
    </citation>
    <scope>NUCLEOTIDE SEQUENCE [LARGE SCALE GENOMIC DNA]</scope>
    <source>
        <strain evidence="3">DSM 11792</strain>
    </source>
</reference>
<organism evidence="2 3">
    <name type="scientific">Desulfofundulus australicus DSM 11792</name>
    <dbReference type="NCBI Taxonomy" id="1121425"/>
    <lineage>
        <taxon>Bacteria</taxon>
        <taxon>Bacillati</taxon>
        <taxon>Bacillota</taxon>
        <taxon>Clostridia</taxon>
        <taxon>Eubacteriales</taxon>
        <taxon>Peptococcaceae</taxon>
        <taxon>Desulfofundulus</taxon>
    </lineage>
</organism>
<dbReference type="PANTHER" id="PTHR42759:SF1">
    <property type="entry name" value="MAGNESIUM-CHELATASE SUBUNIT CHLD"/>
    <property type="match status" value="1"/>
</dbReference>
<dbReference type="PANTHER" id="PTHR42759">
    <property type="entry name" value="MOXR FAMILY PROTEIN"/>
    <property type="match status" value="1"/>
</dbReference>
<dbReference type="Gene3D" id="3.40.50.300">
    <property type="entry name" value="P-loop containing nucleotide triphosphate hydrolases"/>
    <property type="match status" value="1"/>
</dbReference>
<dbReference type="InterPro" id="IPR050764">
    <property type="entry name" value="CbbQ/NirQ/NorQ/GpvN"/>
</dbReference>
<dbReference type="Proteomes" id="UP000184196">
    <property type="component" value="Unassembled WGS sequence"/>
</dbReference>
<dbReference type="AlphaFoldDB" id="A0A1M4XR55"/>
<dbReference type="InterPro" id="IPR011704">
    <property type="entry name" value="ATPase_dyneun-rel_AAA"/>
</dbReference>
<keyword evidence="3" id="KW-1185">Reference proteome</keyword>
<dbReference type="Pfam" id="PF07728">
    <property type="entry name" value="AAA_5"/>
    <property type="match status" value="1"/>
</dbReference>
<dbReference type="InterPro" id="IPR003593">
    <property type="entry name" value="AAA+_ATPase"/>
</dbReference>
<evidence type="ECO:0000313" key="3">
    <source>
        <dbReference type="Proteomes" id="UP000184196"/>
    </source>
</evidence>
<dbReference type="SMART" id="SM00382">
    <property type="entry name" value="AAA"/>
    <property type="match status" value="1"/>
</dbReference>